<evidence type="ECO:0000313" key="4">
    <source>
        <dbReference type="Proteomes" id="UP000322139"/>
    </source>
</evidence>
<evidence type="ECO:0000256" key="2">
    <source>
        <dbReference type="ARBA" id="ARBA00023121"/>
    </source>
</evidence>
<dbReference type="Gene3D" id="3.30.1180.10">
    <property type="match status" value="1"/>
</dbReference>
<dbReference type="InterPro" id="IPR050270">
    <property type="entry name" value="DegV_domain_contain"/>
</dbReference>
<organism evidence="3 4">
    <name type="scientific">Bacillus infantis</name>
    <dbReference type="NCBI Taxonomy" id="324767"/>
    <lineage>
        <taxon>Bacteria</taxon>
        <taxon>Bacillati</taxon>
        <taxon>Bacillota</taxon>
        <taxon>Bacilli</taxon>
        <taxon>Bacillales</taxon>
        <taxon>Bacillaceae</taxon>
        <taxon>Bacillus</taxon>
    </lineage>
</organism>
<reference evidence="3 4" key="1">
    <citation type="submission" date="2019-08" db="EMBL/GenBank/DDBJ databases">
        <title>Bacillus genomes from the desert of Cuatro Cienegas, Coahuila.</title>
        <authorList>
            <person name="Olmedo-Alvarez G."/>
        </authorList>
    </citation>
    <scope>NUCLEOTIDE SEQUENCE [LARGE SCALE GENOMIC DNA]</scope>
    <source>
        <strain evidence="3 4">CH446_14T</strain>
    </source>
</reference>
<proteinExistence type="predicted"/>
<comment type="function">
    <text evidence="1">May bind long-chain fatty acids, such as palmitate, and may play a role in lipid transport or fatty acid metabolism.</text>
</comment>
<dbReference type="Proteomes" id="UP000322139">
    <property type="component" value="Unassembled WGS sequence"/>
</dbReference>
<keyword evidence="2" id="KW-0446">Lipid-binding</keyword>
<dbReference type="InterPro" id="IPR003797">
    <property type="entry name" value="DegV"/>
</dbReference>
<evidence type="ECO:0000256" key="1">
    <source>
        <dbReference type="ARBA" id="ARBA00003238"/>
    </source>
</evidence>
<dbReference type="PANTHER" id="PTHR33434">
    <property type="entry name" value="DEGV DOMAIN-CONTAINING PROTEIN DR_1986-RELATED"/>
    <property type="match status" value="1"/>
</dbReference>
<evidence type="ECO:0000313" key="3">
    <source>
        <dbReference type="EMBL" id="TYS46192.1"/>
    </source>
</evidence>
<dbReference type="NCBIfam" id="TIGR00762">
    <property type="entry name" value="DegV"/>
    <property type="match status" value="1"/>
</dbReference>
<dbReference type="PROSITE" id="PS51482">
    <property type="entry name" value="DEGV"/>
    <property type="match status" value="1"/>
</dbReference>
<name>A0A5D4R985_9BACI</name>
<gene>
    <name evidence="3" type="ORF">FZD51_16565</name>
</gene>
<dbReference type="GO" id="GO:0008289">
    <property type="term" value="F:lipid binding"/>
    <property type="evidence" value="ECO:0007669"/>
    <property type="project" value="UniProtKB-KW"/>
</dbReference>
<dbReference type="Pfam" id="PF02645">
    <property type="entry name" value="DegV"/>
    <property type="match status" value="1"/>
</dbReference>
<dbReference type="PANTHER" id="PTHR33434:SF3">
    <property type="entry name" value="DEGV DOMAIN-CONTAINING PROTEIN YITS"/>
    <property type="match status" value="1"/>
</dbReference>
<sequence length="286" mass="31392">MSVKIMADSASDLPLHFFKDNDVLLFPLQVLLDGQEYKDLITIEPKKVYDSIRSGQTPKTPQVSPVDFEKEFRELARSGREGIYIAFSSQLSGTYQTAAMVRDQVKEDYPDLSLSIIDTKCASLGAGLIVKEAARLSAEGASLEEIEKDILFRSRHMEHLFTVEDLDYLARGGRVSKASAFLGGLLNIKPLLHVEDGKLVPIEKIRGKKKLLRRMIEVAKERGKGFSGQTIAISHADNLETAEEVKAMLIEELGAKEVLISDIGAAIGSHTGAGTIALFFLNEIAS</sequence>
<comment type="caution">
    <text evidence="3">The sequence shown here is derived from an EMBL/GenBank/DDBJ whole genome shotgun (WGS) entry which is preliminary data.</text>
</comment>
<dbReference type="EMBL" id="VTER01000008">
    <property type="protein sequence ID" value="TYS46192.1"/>
    <property type="molecule type" value="Genomic_DNA"/>
</dbReference>
<protein>
    <submittedName>
        <fullName evidence="3">DegV family protein</fullName>
    </submittedName>
</protein>
<dbReference type="Gene3D" id="2.20.28.50">
    <property type="entry name" value="degv family protein"/>
    <property type="match status" value="1"/>
</dbReference>
<dbReference type="AlphaFoldDB" id="A0A5D4R985"/>
<accession>A0A5D4R985</accession>
<dbReference type="Gene3D" id="3.40.50.10440">
    <property type="entry name" value="Dihydroxyacetone kinase, domain 1"/>
    <property type="match status" value="1"/>
</dbReference>
<dbReference type="SUPFAM" id="SSF82549">
    <property type="entry name" value="DAK1/DegV-like"/>
    <property type="match status" value="1"/>
</dbReference>
<dbReference type="InterPro" id="IPR043168">
    <property type="entry name" value="DegV_C"/>
</dbReference>
<dbReference type="RefSeq" id="WP_148975783.1">
    <property type="nucleotide sequence ID" value="NZ_VTER01000008.1"/>
</dbReference>